<reference evidence="1 3" key="2">
    <citation type="journal article" date="2014" name="BMC Genomics">
        <title>An improved genome release (version Mt4.0) for the model legume Medicago truncatula.</title>
        <authorList>
            <person name="Tang H."/>
            <person name="Krishnakumar V."/>
            <person name="Bidwell S."/>
            <person name="Rosen B."/>
            <person name="Chan A."/>
            <person name="Zhou S."/>
            <person name="Gentzbittel L."/>
            <person name="Childs K.L."/>
            <person name="Yandell M."/>
            <person name="Gundlach H."/>
            <person name="Mayer K.F."/>
            <person name="Schwartz D.C."/>
            <person name="Town C.D."/>
        </authorList>
    </citation>
    <scope>GENOME REANNOTATION</scope>
    <source>
        <strain evidence="2 3">cv. Jemalong A17</strain>
    </source>
</reference>
<dbReference type="EMBL" id="CM001220">
    <property type="protein sequence ID" value="AES86833.1"/>
    <property type="molecule type" value="Genomic_DNA"/>
</dbReference>
<protein>
    <submittedName>
        <fullName evidence="1 2">Uncharacterized protein</fullName>
    </submittedName>
</protein>
<keyword evidence="3" id="KW-1185">Reference proteome</keyword>
<evidence type="ECO:0000313" key="3">
    <source>
        <dbReference type="Proteomes" id="UP000002051"/>
    </source>
</evidence>
<accession>G7JN07</accession>
<dbReference type="Proteomes" id="UP000002051">
    <property type="component" value="Chromosome 4"/>
</dbReference>
<dbReference type="PaxDb" id="3880-AES86833"/>
<evidence type="ECO:0000313" key="1">
    <source>
        <dbReference type="EMBL" id="AES86833.1"/>
    </source>
</evidence>
<gene>
    <name evidence="1" type="ordered locus">MTR_4g015360</name>
</gene>
<dbReference type="STRING" id="3880.G7JN07"/>
<proteinExistence type="predicted"/>
<dbReference type="InterPro" id="IPR001806">
    <property type="entry name" value="Small_GTPase"/>
</dbReference>
<sequence>MINYHFSKTYSFITFDSLILQEARVYAKENGLFFMETYAKSAANVHDVFDEIGESIPIIYLRSLRKKVVVLEKNMSTCTFYEDGNRPGRPIEAFKQASKPYQAFRRPDLGLKSKSMTGHNQV</sequence>
<dbReference type="Pfam" id="PF00071">
    <property type="entry name" value="Ras"/>
    <property type="match status" value="1"/>
</dbReference>
<dbReference type="GO" id="GO:0003924">
    <property type="term" value="F:GTPase activity"/>
    <property type="evidence" value="ECO:0007669"/>
    <property type="project" value="InterPro"/>
</dbReference>
<dbReference type="GO" id="GO:0005525">
    <property type="term" value="F:GTP binding"/>
    <property type="evidence" value="ECO:0007669"/>
    <property type="project" value="InterPro"/>
</dbReference>
<reference evidence="2" key="3">
    <citation type="submission" date="2015-04" db="UniProtKB">
        <authorList>
            <consortium name="EnsemblPlants"/>
        </authorList>
    </citation>
    <scope>IDENTIFICATION</scope>
    <source>
        <strain evidence="2">cv. Jemalong A17</strain>
    </source>
</reference>
<reference evidence="1 3" key="1">
    <citation type="journal article" date="2011" name="Nature">
        <title>The Medicago genome provides insight into the evolution of rhizobial symbioses.</title>
        <authorList>
            <person name="Young N.D."/>
            <person name="Debelle F."/>
            <person name="Oldroyd G.E."/>
            <person name="Geurts R."/>
            <person name="Cannon S.B."/>
            <person name="Udvardi M.K."/>
            <person name="Benedito V.A."/>
            <person name="Mayer K.F."/>
            <person name="Gouzy J."/>
            <person name="Schoof H."/>
            <person name="Van de Peer Y."/>
            <person name="Proost S."/>
            <person name="Cook D.R."/>
            <person name="Meyers B.C."/>
            <person name="Spannagl M."/>
            <person name="Cheung F."/>
            <person name="De Mita S."/>
            <person name="Krishnakumar V."/>
            <person name="Gundlach H."/>
            <person name="Zhou S."/>
            <person name="Mudge J."/>
            <person name="Bharti A.K."/>
            <person name="Murray J.D."/>
            <person name="Naoumkina M.A."/>
            <person name="Rosen B."/>
            <person name="Silverstein K.A."/>
            <person name="Tang H."/>
            <person name="Rombauts S."/>
            <person name="Zhao P.X."/>
            <person name="Zhou P."/>
            <person name="Barbe V."/>
            <person name="Bardou P."/>
            <person name="Bechner M."/>
            <person name="Bellec A."/>
            <person name="Berger A."/>
            <person name="Berges H."/>
            <person name="Bidwell S."/>
            <person name="Bisseling T."/>
            <person name="Choisne N."/>
            <person name="Couloux A."/>
            <person name="Denny R."/>
            <person name="Deshpande S."/>
            <person name="Dai X."/>
            <person name="Doyle J.J."/>
            <person name="Dudez A.M."/>
            <person name="Farmer A.D."/>
            <person name="Fouteau S."/>
            <person name="Franken C."/>
            <person name="Gibelin C."/>
            <person name="Gish J."/>
            <person name="Goldstein S."/>
            <person name="Gonzalez A.J."/>
            <person name="Green P.J."/>
            <person name="Hallab A."/>
            <person name="Hartog M."/>
            <person name="Hua A."/>
            <person name="Humphray S.J."/>
            <person name="Jeong D.H."/>
            <person name="Jing Y."/>
            <person name="Jocker A."/>
            <person name="Kenton S.M."/>
            <person name="Kim D.J."/>
            <person name="Klee K."/>
            <person name="Lai H."/>
            <person name="Lang C."/>
            <person name="Lin S."/>
            <person name="Macmil S.L."/>
            <person name="Magdelenat G."/>
            <person name="Matthews L."/>
            <person name="McCorrison J."/>
            <person name="Monaghan E.L."/>
            <person name="Mun J.H."/>
            <person name="Najar F.Z."/>
            <person name="Nicholson C."/>
            <person name="Noirot C."/>
            <person name="O'Bleness M."/>
            <person name="Paule C.R."/>
            <person name="Poulain J."/>
            <person name="Prion F."/>
            <person name="Qin B."/>
            <person name="Qu C."/>
            <person name="Retzel E.F."/>
            <person name="Riddle C."/>
            <person name="Sallet E."/>
            <person name="Samain S."/>
            <person name="Samson N."/>
            <person name="Sanders I."/>
            <person name="Saurat O."/>
            <person name="Scarpelli C."/>
            <person name="Schiex T."/>
            <person name="Segurens B."/>
            <person name="Severin A.J."/>
            <person name="Sherrier D.J."/>
            <person name="Shi R."/>
            <person name="Sims S."/>
            <person name="Singer S.R."/>
            <person name="Sinharoy S."/>
            <person name="Sterck L."/>
            <person name="Viollet A."/>
            <person name="Wang B.B."/>
            <person name="Wang K."/>
            <person name="Wang M."/>
            <person name="Wang X."/>
            <person name="Warfsmann J."/>
            <person name="Weissenbach J."/>
            <person name="White D.D."/>
            <person name="White J.D."/>
            <person name="Wiley G.B."/>
            <person name="Wincker P."/>
            <person name="Xing Y."/>
            <person name="Yang L."/>
            <person name="Yao Z."/>
            <person name="Ying F."/>
            <person name="Zhai J."/>
            <person name="Zhou L."/>
            <person name="Zuber A."/>
            <person name="Denarie J."/>
            <person name="Dixon R.A."/>
            <person name="May G.D."/>
            <person name="Schwartz D.C."/>
            <person name="Rogers J."/>
            <person name="Quetier F."/>
            <person name="Town C.D."/>
            <person name="Roe B.A."/>
        </authorList>
    </citation>
    <scope>NUCLEOTIDE SEQUENCE [LARGE SCALE GENOMIC DNA]</scope>
    <source>
        <strain evidence="1">A17</strain>
        <strain evidence="2 3">cv. Jemalong A17</strain>
    </source>
</reference>
<dbReference type="EnsemblPlants" id="AES86833">
    <property type="protein sequence ID" value="AES86833"/>
    <property type="gene ID" value="MTR_4g015360"/>
</dbReference>
<organism evidence="1 3">
    <name type="scientific">Medicago truncatula</name>
    <name type="common">Barrel medic</name>
    <name type="synonym">Medicago tribuloides</name>
    <dbReference type="NCBI Taxonomy" id="3880"/>
    <lineage>
        <taxon>Eukaryota</taxon>
        <taxon>Viridiplantae</taxon>
        <taxon>Streptophyta</taxon>
        <taxon>Embryophyta</taxon>
        <taxon>Tracheophyta</taxon>
        <taxon>Spermatophyta</taxon>
        <taxon>Magnoliopsida</taxon>
        <taxon>eudicotyledons</taxon>
        <taxon>Gunneridae</taxon>
        <taxon>Pentapetalae</taxon>
        <taxon>rosids</taxon>
        <taxon>fabids</taxon>
        <taxon>Fabales</taxon>
        <taxon>Fabaceae</taxon>
        <taxon>Papilionoideae</taxon>
        <taxon>50 kb inversion clade</taxon>
        <taxon>NPAAA clade</taxon>
        <taxon>Hologalegina</taxon>
        <taxon>IRL clade</taxon>
        <taxon>Trifolieae</taxon>
        <taxon>Medicago</taxon>
    </lineage>
</organism>
<dbReference type="HOGENOM" id="CLU_2030157_0_0_1"/>
<name>G7JN07_MEDTR</name>
<evidence type="ECO:0000313" key="2">
    <source>
        <dbReference type="EnsemblPlants" id="AES86833"/>
    </source>
</evidence>
<dbReference type="AlphaFoldDB" id="G7JN07"/>